<evidence type="ECO:0000259" key="1">
    <source>
        <dbReference type="Pfam" id="PF01936"/>
    </source>
</evidence>
<comment type="caution">
    <text evidence="2">The sequence shown here is derived from an EMBL/GenBank/DDBJ whole genome shotgun (WGS) entry which is preliminary data.</text>
</comment>
<dbReference type="Proteomes" id="UP001153678">
    <property type="component" value="Unassembled WGS sequence"/>
</dbReference>
<sequence>MSDFASGSTVNIKTEIVRLAESQKEKACLLAHFTKHQDQQAGAFSDLSNFEEDENKLDYLRAFLPVSTSKINTEHVHVFVDNSNLYVEAKYSVGQLERIYDRVKVINEDTKVEEYRQVYYMKHLRIDYGCLLTTILSGRSMGSSPVIVGSRPPSDDTLWNKVKSLGYEVTVYDRNNENKEKRVDMKLGISMVVQTLLKAKGPGVLVLIAGDGDCEPALEEILKAGWKVEIRFWASAISRYLKTPDITRENKELKIVYEPLDKEYQNFTFCVGPDLTRNKSVFRIEREDMNHNWSSEEIMKCYTELQLFCWWYETDDGALELYFKSSAQLERADRWMMKNFPNVKAWKIQ</sequence>
<organism evidence="2 3">
    <name type="scientific">Funneliformis geosporum</name>
    <dbReference type="NCBI Taxonomy" id="1117311"/>
    <lineage>
        <taxon>Eukaryota</taxon>
        <taxon>Fungi</taxon>
        <taxon>Fungi incertae sedis</taxon>
        <taxon>Mucoromycota</taxon>
        <taxon>Glomeromycotina</taxon>
        <taxon>Glomeromycetes</taxon>
        <taxon>Glomerales</taxon>
        <taxon>Glomeraceae</taxon>
        <taxon>Funneliformis</taxon>
    </lineage>
</organism>
<reference evidence="2" key="1">
    <citation type="submission" date="2022-08" db="EMBL/GenBank/DDBJ databases">
        <authorList>
            <person name="Kallberg Y."/>
            <person name="Tangrot J."/>
            <person name="Rosling A."/>
        </authorList>
    </citation>
    <scope>NUCLEOTIDE SEQUENCE</scope>
    <source>
        <strain evidence="2">Wild A</strain>
    </source>
</reference>
<evidence type="ECO:0000313" key="2">
    <source>
        <dbReference type="EMBL" id="CAI2194732.1"/>
    </source>
</evidence>
<keyword evidence="3" id="KW-1185">Reference proteome</keyword>
<dbReference type="AlphaFoldDB" id="A0A9W4T749"/>
<feature type="non-terminal residue" evidence="2">
    <location>
        <position position="349"/>
    </location>
</feature>
<dbReference type="InterPro" id="IPR021139">
    <property type="entry name" value="NYN"/>
</dbReference>
<gene>
    <name evidence="2" type="ORF">FWILDA_LOCUS16724</name>
</gene>
<feature type="domain" description="NYN" evidence="1">
    <location>
        <begin position="76"/>
        <end position="232"/>
    </location>
</feature>
<dbReference type="EMBL" id="CAMKVN010011345">
    <property type="protein sequence ID" value="CAI2194732.1"/>
    <property type="molecule type" value="Genomic_DNA"/>
</dbReference>
<name>A0A9W4T749_9GLOM</name>
<dbReference type="OrthoDB" id="2419124at2759"/>
<accession>A0A9W4T749</accession>
<dbReference type="GO" id="GO:0004540">
    <property type="term" value="F:RNA nuclease activity"/>
    <property type="evidence" value="ECO:0007669"/>
    <property type="project" value="InterPro"/>
</dbReference>
<dbReference type="Pfam" id="PF01936">
    <property type="entry name" value="NYN"/>
    <property type="match status" value="1"/>
</dbReference>
<dbReference type="Gene3D" id="3.40.50.1010">
    <property type="entry name" value="5'-nuclease"/>
    <property type="match status" value="1"/>
</dbReference>
<protein>
    <submittedName>
        <fullName evidence="2">2276_t:CDS:1</fullName>
    </submittedName>
</protein>
<evidence type="ECO:0000313" key="3">
    <source>
        <dbReference type="Proteomes" id="UP001153678"/>
    </source>
</evidence>
<proteinExistence type="predicted"/>